<keyword evidence="1" id="KW-1133">Transmembrane helix</keyword>
<gene>
    <name evidence="4" type="ORF">Apau_0357</name>
</gene>
<dbReference type="HOGENOM" id="CLU_571915_0_0_0"/>
<dbReference type="SUPFAM" id="SSF55785">
    <property type="entry name" value="PYP-like sensor domain (PAS domain)"/>
    <property type="match status" value="1"/>
</dbReference>
<dbReference type="PaxDb" id="584708-Apau_0357"/>
<proteinExistence type="predicted"/>
<dbReference type="InterPro" id="IPR035965">
    <property type="entry name" value="PAS-like_dom_sf"/>
</dbReference>
<feature type="transmembrane region" description="Helical" evidence="1">
    <location>
        <begin position="274"/>
        <end position="296"/>
    </location>
</feature>
<dbReference type="InterPro" id="IPR013656">
    <property type="entry name" value="PAS_4"/>
</dbReference>
<reference evidence="4 5" key="1">
    <citation type="journal article" date="2010" name="Stand. Genomic Sci.">
        <title>Non-contiguous finished genome sequence of Aminomonas paucivorans type strain (GLU-3).</title>
        <authorList>
            <person name="Pitluck S."/>
            <person name="Yasawong M."/>
            <person name="Held B."/>
            <person name="Lapidus A."/>
            <person name="Nolan M."/>
            <person name="Copeland A."/>
            <person name="Lucas S."/>
            <person name="Del Rio T.G."/>
            <person name="Tice H."/>
            <person name="Cheng J.F."/>
            <person name="Chertkov O."/>
            <person name="Goodwin L."/>
            <person name="Tapia R."/>
            <person name="Han C."/>
            <person name="Liolios K."/>
            <person name="Ivanova N."/>
            <person name="Mavromatis K."/>
            <person name="Ovchinnikova G."/>
            <person name="Pati A."/>
            <person name="Chen A."/>
            <person name="Palaniappan K."/>
            <person name="Land M."/>
            <person name="Hauser L."/>
            <person name="Chang Y.J."/>
            <person name="Jeffries C.D."/>
            <person name="Pukall R."/>
            <person name="Spring S."/>
            <person name="Rohde M."/>
            <person name="Sikorski J."/>
            <person name="Goker M."/>
            <person name="Woyke T."/>
            <person name="Bristow J."/>
            <person name="Eisen J.A."/>
            <person name="Markowitz V."/>
            <person name="Hugenholtz P."/>
            <person name="Kyrpides N.C."/>
            <person name="Klenk H.P."/>
        </authorList>
    </citation>
    <scope>NUCLEOTIDE SEQUENCE [LARGE SCALE GENOMIC DNA]</scope>
    <source>
        <strain evidence="4 5">DSM 12260</strain>
    </source>
</reference>
<dbReference type="EMBL" id="CM001022">
    <property type="protein sequence ID" value="EFQ22792.1"/>
    <property type="molecule type" value="Genomic_DNA"/>
</dbReference>
<evidence type="ECO:0000259" key="2">
    <source>
        <dbReference type="PROSITE" id="PS50112"/>
    </source>
</evidence>
<evidence type="ECO:0000259" key="3">
    <source>
        <dbReference type="PROSITE" id="PS50885"/>
    </source>
</evidence>
<dbReference type="InterPro" id="IPR000014">
    <property type="entry name" value="PAS"/>
</dbReference>
<dbReference type="Pfam" id="PF05228">
    <property type="entry name" value="CHASE4"/>
    <property type="match status" value="1"/>
</dbReference>
<dbReference type="NCBIfam" id="TIGR00229">
    <property type="entry name" value="sensory_box"/>
    <property type="match status" value="1"/>
</dbReference>
<dbReference type="Pfam" id="PF08448">
    <property type="entry name" value="PAS_4"/>
    <property type="match status" value="1"/>
</dbReference>
<dbReference type="InterPro" id="IPR003660">
    <property type="entry name" value="HAMP_dom"/>
</dbReference>
<dbReference type="eggNOG" id="COG3322">
    <property type="taxonomic scope" value="Bacteria"/>
</dbReference>
<dbReference type="SMART" id="SM00091">
    <property type="entry name" value="PAS"/>
    <property type="match status" value="1"/>
</dbReference>
<feature type="domain" description="PAS" evidence="2">
    <location>
        <begin position="356"/>
        <end position="426"/>
    </location>
</feature>
<sequence>MNLREKTFLRLLLLTCLSFGVLFLLTLAHTQKTLYRLETQQAQESLDRLGRVLALRLENLDTTCADWAAWDATYAFMADGNERYRQENLMEETFTTLRLGYLLFARPDGTLLYGKGFDRELDRPLPVPGTLRERLLPGGPLQDIPPGKSRRGLWVTPQGIYLVAARSILNSQFQGPSRGTLVMMRPLDASELRSISSEMGFPVSARPFSVGQPPVDFSFITSGFTSRTDTRLIVPVNDDTLSAYVLLKDLFGEVAVMAKVDLPRWIALQTRQTLLLHLLSILGAGILTVGCFLLGVERGILQRLRDLRDQVQRFDPNSPQVPSPCPAGDDEIAQVGRGVESLMEQARERGRSEQEQRDIMRQVLDQIRDMVLFCSLEGEVTFANEAFRRQVGGTRQQAAGRPIWNLVHPEDQETFREGLHRLLLGEPLEAPLSCRILTLRGPLRVAFLANLVRDRNGTPKEVALSARETDEGPRSLR</sequence>
<keyword evidence="5" id="KW-1185">Reference proteome</keyword>
<evidence type="ECO:0000313" key="4">
    <source>
        <dbReference type="EMBL" id="EFQ22792.1"/>
    </source>
</evidence>
<dbReference type="InterPro" id="IPR007892">
    <property type="entry name" value="CHASE4"/>
</dbReference>
<evidence type="ECO:0000313" key="5">
    <source>
        <dbReference type="Proteomes" id="UP000005096"/>
    </source>
</evidence>
<dbReference type="GO" id="GO:0007165">
    <property type="term" value="P:signal transduction"/>
    <property type="evidence" value="ECO:0007669"/>
    <property type="project" value="InterPro"/>
</dbReference>
<dbReference type="STRING" id="584708.Apau_0357"/>
<organism evidence="4 5">
    <name type="scientific">Aminomonas paucivorans DSM 12260</name>
    <dbReference type="NCBI Taxonomy" id="584708"/>
    <lineage>
        <taxon>Bacteria</taxon>
        <taxon>Thermotogati</taxon>
        <taxon>Synergistota</taxon>
        <taxon>Synergistia</taxon>
        <taxon>Synergistales</taxon>
        <taxon>Synergistaceae</taxon>
        <taxon>Aminomonas</taxon>
    </lineage>
</organism>
<dbReference type="CDD" id="cd00130">
    <property type="entry name" value="PAS"/>
    <property type="match status" value="1"/>
</dbReference>
<feature type="domain" description="HAMP" evidence="3">
    <location>
        <begin position="298"/>
        <end position="351"/>
    </location>
</feature>
<protein>
    <submittedName>
        <fullName evidence="4">Putative PAS/PAC sensor protein</fullName>
    </submittedName>
</protein>
<keyword evidence="1" id="KW-0472">Membrane</keyword>
<evidence type="ECO:0000256" key="1">
    <source>
        <dbReference type="SAM" id="Phobius"/>
    </source>
</evidence>
<dbReference type="GO" id="GO:0016020">
    <property type="term" value="C:membrane"/>
    <property type="evidence" value="ECO:0007669"/>
    <property type="project" value="InterPro"/>
</dbReference>
<dbReference type="PROSITE" id="PS50112">
    <property type="entry name" value="PAS"/>
    <property type="match status" value="1"/>
</dbReference>
<dbReference type="Gene3D" id="3.30.450.20">
    <property type="entry name" value="PAS domain"/>
    <property type="match status" value="1"/>
</dbReference>
<accession>E3CZ19</accession>
<name>E3CZ19_9BACT</name>
<keyword evidence="1" id="KW-0812">Transmembrane</keyword>
<dbReference type="PROSITE" id="PS50885">
    <property type="entry name" value="HAMP"/>
    <property type="match status" value="1"/>
</dbReference>
<dbReference type="AlphaFoldDB" id="E3CZ19"/>
<dbReference type="Proteomes" id="UP000005096">
    <property type="component" value="Chromosome"/>
</dbReference>
<dbReference type="RefSeq" id="WP_006299939.1">
    <property type="nucleotide sequence ID" value="NZ_CM001022.1"/>
</dbReference>